<dbReference type="GO" id="GO:0005886">
    <property type="term" value="C:plasma membrane"/>
    <property type="evidence" value="ECO:0007669"/>
    <property type="project" value="TreeGrafter"/>
</dbReference>
<feature type="compositionally biased region" description="Basic and acidic residues" evidence="5">
    <location>
        <begin position="431"/>
        <end position="440"/>
    </location>
</feature>
<dbReference type="CDD" id="cd00637">
    <property type="entry name" value="7tm_classA_rhodopsin-like"/>
    <property type="match status" value="1"/>
</dbReference>
<feature type="transmembrane region" description="Helical" evidence="6">
    <location>
        <begin position="20"/>
        <end position="43"/>
    </location>
</feature>
<dbReference type="EMBL" id="LUEZ02000040">
    <property type="protein sequence ID" value="RDB26384.1"/>
    <property type="molecule type" value="Genomic_DNA"/>
</dbReference>
<feature type="transmembrane region" description="Helical" evidence="6">
    <location>
        <begin position="64"/>
        <end position="89"/>
    </location>
</feature>
<feature type="transmembrane region" description="Helical" evidence="6">
    <location>
        <begin position="109"/>
        <end position="130"/>
    </location>
</feature>
<evidence type="ECO:0000256" key="5">
    <source>
        <dbReference type="SAM" id="MobiDB-lite"/>
    </source>
</evidence>
<evidence type="ECO:0000256" key="6">
    <source>
        <dbReference type="SAM" id="Phobius"/>
    </source>
</evidence>
<dbReference type="STRING" id="39966.A0A369K3N6"/>
<comment type="subcellular location">
    <subcellularLocation>
        <location evidence="1">Membrane</location>
        <topology evidence="1">Multi-pass membrane protein</topology>
    </subcellularLocation>
</comment>
<dbReference type="Gene3D" id="1.20.1070.10">
    <property type="entry name" value="Rhodopsin 7-helix transmembrane proteins"/>
    <property type="match status" value="1"/>
</dbReference>
<protein>
    <recommendedName>
        <fullName evidence="9">G-protein coupled receptors family 1 profile domain-containing protein</fullName>
    </recommendedName>
</protein>
<dbReference type="PANTHER" id="PTHR23112">
    <property type="entry name" value="G PROTEIN-COUPLED RECEPTOR 157-RELATED"/>
    <property type="match status" value="1"/>
</dbReference>
<dbReference type="GO" id="GO:0007189">
    <property type="term" value="P:adenylate cyclase-activating G protein-coupled receptor signaling pathway"/>
    <property type="evidence" value="ECO:0007669"/>
    <property type="project" value="TreeGrafter"/>
</dbReference>
<dbReference type="GO" id="GO:0004930">
    <property type="term" value="F:G protein-coupled receptor activity"/>
    <property type="evidence" value="ECO:0007669"/>
    <property type="project" value="TreeGrafter"/>
</dbReference>
<feature type="transmembrane region" description="Helical" evidence="6">
    <location>
        <begin position="137"/>
        <end position="160"/>
    </location>
</feature>
<organism evidence="7 8">
    <name type="scientific">Hypsizygus marmoreus</name>
    <name type="common">White beech mushroom</name>
    <name type="synonym">Agaricus marmoreus</name>
    <dbReference type="NCBI Taxonomy" id="39966"/>
    <lineage>
        <taxon>Eukaryota</taxon>
        <taxon>Fungi</taxon>
        <taxon>Dikarya</taxon>
        <taxon>Basidiomycota</taxon>
        <taxon>Agaricomycotina</taxon>
        <taxon>Agaricomycetes</taxon>
        <taxon>Agaricomycetidae</taxon>
        <taxon>Agaricales</taxon>
        <taxon>Tricholomatineae</taxon>
        <taxon>Lyophyllaceae</taxon>
        <taxon>Hypsizygus</taxon>
    </lineage>
</organism>
<feature type="region of interest" description="Disordered" evidence="5">
    <location>
        <begin position="477"/>
        <end position="507"/>
    </location>
</feature>
<keyword evidence="2 6" id="KW-0812">Transmembrane</keyword>
<feature type="region of interest" description="Disordered" evidence="5">
    <location>
        <begin position="541"/>
        <end position="566"/>
    </location>
</feature>
<evidence type="ECO:0000256" key="3">
    <source>
        <dbReference type="ARBA" id="ARBA00022989"/>
    </source>
</evidence>
<keyword evidence="4 6" id="KW-0472">Membrane</keyword>
<feature type="compositionally biased region" description="Polar residues" evidence="5">
    <location>
        <begin position="421"/>
        <end position="430"/>
    </location>
</feature>
<gene>
    <name evidence="7" type="ORF">Hypma_006851</name>
</gene>
<dbReference type="OrthoDB" id="100006at2759"/>
<feature type="transmembrane region" description="Helical" evidence="6">
    <location>
        <begin position="189"/>
        <end position="214"/>
    </location>
</feature>
<dbReference type="PANTHER" id="PTHR23112:SF37">
    <property type="entry name" value="G PROTEIN-COUPLED RECEPTOR GPR1"/>
    <property type="match status" value="1"/>
</dbReference>
<evidence type="ECO:0000256" key="4">
    <source>
        <dbReference type="ARBA" id="ARBA00023136"/>
    </source>
</evidence>
<comment type="caution">
    <text evidence="7">The sequence shown here is derived from an EMBL/GenBank/DDBJ whole genome shotgun (WGS) entry which is preliminary data.</text>
</comment>
<dbReference type="SUPFAM" id="SSF81321">
    <property type="entry name" value="Family A G protein-coupled receptor-like"/>
    <property type="match status" value="1"/>
</dbReference>
<name>A0A369K3N6_HYPMA</name>
<evidence type="ECO:0008006" key="9">
    <source>
        <dbReference type="Google" id="ProtNLM"/>
    </source>
</evidence>
<feature type="transmembrane region" description="Helical" evidence="6">
    <location>
        <begin position="255"/>
        <end position="279"/>
    </location>
</feature>
<feature type="region of interest" description="Disordered" evidence="5">
    <location>
        <begin position="421"/>
        <end position="463"/>
    </location>
</feature>
<sequence>MSDTLFFPFPERELGGAIAVNVFAVLSTFAFVSVAVRIVWLAIRQKLSDNGAEPEEYIFFNTQLGHYAACLLVANMFSGVSGSIGLFWTVERGITQGGLCTTQAILMQIGTWSTAYFTVSIAIHTFNSLVLRKRQSVLISAATISVGWITAGILAAGPFINPQFYDFGPAYGADGLSCGVRSVYLKAQFFFHLFPIFVASVLSAILYSLIFLVLRGTLNIKGGIKLTLDPHERWVAGKVTENYHRFVARIARSMLWYPIAYIALLVPYSVMRLLVISGFTVAFESMIFAFTCWFMLGIVNVLLLYNTFRILGPAFDAPSQRESSLSFGTNGQFARYSPSLSNEQQRSFDEKVEQYRYPTPSYRSPTPEAFTQVSSQISLRPLLPVHQERSASVQSFYSYPSSPSIGRAITPVSDLQSVITPPESATNRFSPSDDHSRRGLSDSTGLPAAPRRTRSPVLHQPSIEQIRSPVVIVNGSWTPMRPGMPRQPSSHTLGRRDSGSRYSSSSAFSADLESSNWSSLQVTGGLSPNAPFGHPMFSAVNSGFATPHTPGSPSSPRPLPNLPRHSRSFSAVPAVVPAPTGRQRAVLVSRHGSIGNSAESGHVRITSSQAKIYHT</sequence>
<dbReference type="InParanoid" id="A0A369K3N6"/>
<reference evidence="7" key="1">
    <citation type="submission" date="2018-04" db="EMBL/GenBank/DDBJ databases">
        <title>Whole genome sequencing of Hypsizygus marmoreus.</title>
        <authorList>
            <person name="Choi I.-G."/>
            <person name="Min B."/>
            <person name="Kim J.-G."/>
            <person name="Kim S."/>
            <person name="Oh Y.-L."/>
            <person name="Kong W.-S."/>
            <person name="Park H."/>
            <person name="Jeong J."/>
            <person name="Song E.-S."/>
        </authorList>
    </citation>
    <scope>NUCLEOTIDE SEQUENCE [LARGE SCALE GENOMIC DNA]</scope>
    <source>
        <strain evidence="7">51987-8</strain>
    </source>
</reference>
<evidence type="ECO:0000313" key="7">
    <source>
        <dbReference type="EMBL" id="RDB26384.1"/>
    </source>
</evidence>
<evidence type="ECO:0000256" key="2">
    <source>
        <dbReference type="ARBA" id="ARBA00022692"/>
    </source>
</evidence>
<evidence type="ECO:0000256" key="1">
    <source>
        <dbReference type="ARBA" id="ARBA00004141"/>
    </source>
</evidence>
<keyword evidence="8" id="KW-1185">Reference proteome</keyword>
<feature type="transmembrane region" description="Helical" evidence="6">
    <location>
        <begin position="285"/>
        <end position="305"/>
    </location>
</feature>
<accession>A0A369K3N6</accession>
<proteinExistence type="predicted"/>
<keyword evidence="3 6" id="KW-1133">Transmembrane helix</keyword>
<evidence type="ECO:0000313" key="8">
    <source>
        <dbReference type="Proteomes" id="UP000076154"/>
    </source>
</evidence>
<dbReference type="AlphaFoldDB" id="A0A369K3N6"/>
<dbReference type="Proteomes" id="UP000076154">
    <property type="component" value="Unassembled WGS sequence"/>
</dbReference>